<keyword evidence="9" id="KW-0407">Ion channel</keyword>
<keyword evidence="3 9" id="KW-1133">Transmembrane helix</keyword>
<dbReference type="InterPro" id="IPR000615">
    <property type="entry name" value="Bestrophin"/>
</dbReference>
<dbReference type="GO" id="GO:0005254">
    <property type="term" value="F:chloride channel activity"/>
    <property type="evidence" value="ECO:0007669"/>
    <property type="project" value="UniProtKB-KW"/>
</dbReference>
<feature type="transmembrane region" description="Helical" evidence="9">
    <location>
        <begin position="318"/>
        <end position="335"/>
    </location>
</feature>
<sequence length="637" mass="72922">MPVHQDPSHLLPPSATMTITYTNQVANVRLGSFCRLLLCWQGSIYKLLYGEFLIFQLCYYVIRYIYRRALSERHQEVFEKLSMYCDSYIQLIPVSFVLGERPSCPARVAVGVGPRGMGGRSRAARARSPGFYVTLVLTRWWNQYENLPWPDRLMNQVSAFVEGRDELGRLLRRTFMRYSILDYVIILRSVSAAIYKRFPSLQHLLQAGFMSPAEYKRLEQLSLPHNMFWVPWVWFANLAMQAWHRGRIRDSVLLQSLLNEMNILSTQCGLLYGSDWINIPLVYTQVVTMAVYSFFLACLLGRQFLIPAKAYPGHEMDLVVPIFTFLQFFFYMGWLKVAEQLINPFGEDDDDFEINWILDRNLQVSLLSVDEMHQDLPPLEWDMYWNEMEPQPPMAAAKQSHCCTSFLGSTFNTSLQQEDMEFQPIEEEDETHQEVIGRFLGQQLHQHHPSRKLLPSRKKPFCHHSRSRGAQQHPGAQDGKLQPPPDAFKVAALYESIGYYSPPPPASPSATPPVFSELFEPPSCRDTAGRVARDQSLKPSVASGANISEWLPARDQASEEHPEVCPAKKSMEFNLMPVPKPPQDRLPEPHLEQSPSGPHPAPGEHVDPYWALENRSVSGLGLFRALCDTLPRLAPLH</sequence>
<evidence type="ECO:0000256" key="9">
    <source>
        <dbReference type="RuleBase" id="RU363126"/>
    </source>
</evidence>
<evidence type="ECO:0000313" key="12">
    <source>
        <dbReference type="RefSeq" id="XP_021107492.1"/>
    </source>
</evidence>
<dbReference type="PANTHER" id="PTHR10736:SF4">
    <property type="entry name" value="BESTROPHIN-1"/>
    <property type="match status" value="1"/>
</dbReference>
<protein>
    <recommendedName>
        <fullName evidence="9">Bestrophin</fullName>
    </recommendedName>
</protein>
<evidence type="ECO:0000256" key="10">
    <source>
        <dbReference type="SAM" id="MobiDB-lite"/>
    </source>
</evidence>
<dbReference type="GO" id="GO:0034707">
    <property type="term" value="C:chloride channel complex"/>
    <property type="evidence" value="ECO:0007669"/>
    <property type="project" value="UniProtKB-KW"/>
</dbReference>
<keyword evidence="2 9" id="KW-0812">Transmembrane</keyword>
<keyword evidence="5 9" id="KW-0869">Chloride channel</keyword>
<keyword evidence="9" id="KW-0813">Transport</keyword>
<reference evidence="12" key="1">
    <citation type="submission" date="2025-08" db="UniProtKB">
        <authorList>
            <consortium name="RefSeq"/>
        </authorList>
    </citation>
    <scope>IDENTIFICATION</scope>
</reference>
<evidence type="ECO:0000256" key="3">
    <source>
        <dbReference type="ARBA" id="ARBA00022989"/>
    </source>
</evidence>
<feature type="region of interest" description="Disordered" evidence="10">
    <location>
        <begin position="576"/>
        <end position="607"/>
    </location>
</feature>
<keyword evidence="9" id="KW-0406">Ion transport</keyword>
<evidence type="ECO:0000256" key="7">
    <source>
        <dbReference type="ARBA" id="ARBA00024167"/>
    </source>
</evidence>
<comment type="catalytic activity">
    <reaction evidence="7">
        <text>chloride(in) = chloride(out)</text>
        <dbReference type="Rhea" id="RHEA:29823"/>
        <dbReference type="ChEBI" id="CHEBI:17996"/>
    </reaction>
</comment>
<keyword evidence="6 9" id="KW-0868">Chloride</keyword>
<dbReference type="InterPro" id="IPR021134">
    <property type="entry name" value="Bestrophin-like"/>
</dbReference>
<gene>
    <name evidence="12" type="primary">Best1</name>
</gene>
<dbReference type="PANTHER" id="PTHR10736">
    <property type="entry name" value="BESTROPHIN"/>
    <property type="match status" value="1"/>
</dbReference>
<evidence type="ECO:0000256" key="6">
    <source>
        <dbReference type="ARBA" id="ARBA00023214"/>
    </source>
</evidence>
<dbReference type="AlphaFoldDB" id="A0AAX6SF18"/>
<keyword evidence="11" id="KW-1185">Reference proteome</keyword>
<evidence type="ECO:0000256" key="5">
    <source>
        <dbReference type="ARBA" id="ARBA00023173"/>
    </source>
</evidence>
<dbReference type="RefSeq" id="XP_021107492.1">
    <property type="nucleotide sequence ID" value="XM_021251833.1"/>
</dbReference>
<accession>A0AAX6SF18</accession>
<keyword evidence="9" id="KW-1003">Cell membrane</keyword>
<comment type="similarity">
    <text evidence="8 9">Belongs to the anion channel-forming bestrophin (TC 1.A.46) family. Calcium-sensitive chloride channel subfamily.</text>
</comment>
<feature type="compositionally biased region" description="Basic and acidic residues" evidence="10">
    <location>
        <begin position="582"/>
        <end position="591"/>
    </location>
</feature>
<evidence type="ECO:0000256" key="4">
    <source>
        <dbReference type="ARBA" id="ARBA00023136"/>
    </source>
</evidence>
<organism evidence="11 12">
    <name type="scientific">Heterocephalus glaber</name>
    <name type="common">Naked mole rat</name>
    <dbReference type="NCBI Taxonomy" id="10181"/>
    <lineage>
        <taxon>Eukaryota</taxon>
        <taxon>Metazoa</taxon>
        <taxon>Chordata</taxon>
        <taxon>Craniata</taxon>
        <taxon>Vertebrata</taxon>
        <taxon>Euteleostomi</taxon>
        <taxon>Mammalia</taxon>
        <taxon>Eutheria</taxon>
        <taxon>Euarchontoglires</taxon>
        <taxon>Glires</taxon>
        <taxon>Rodentia</taxon>
        <taxon>Hystricomorpha</taxon>
        <taxon>Bathyergidae</taxon>
        <taxon>Heterocephalus</taxon>
    </lineage>
</organism>
<dbReference type="Pfam" id="PF01062">
    <property type="entry name" value="Bestrophin"/>
    <property type="match status" value="2"/>
</dbReference>
<feature type="transmembrane region" description="Helical" evidence="9">
    <location>
        <begin position="282"/>
        <end position="306"/>
    </location>
</feature>
<dbReference type="GO" id="GO:0005886">
    <property type="term" value="C:plasma membrane"/>
    <property type="evidence" value="ECO:0007669"/>
    <property type="project" value="UniProtKB-SubCell"/>
</dbReference>
<proteinExistence type="inferred from homology"/>
<comment type="subcellular location">
    <subcellularLocation>
        <location evidence="9">Cell membrane</location>
        <topology evidence="9">Multi-pass membrane protein</topology>
    </subcellularLocation>
    <subcellularLocation>
        <location evidence="1">Membrane</location>
    </subcellularLocation>
</comment>
<evidence type="ECO:0000256" key="2">
    <source>
        <dbReference type="ARBA" id="ARBA00022692"/>
    </source>
</evidence>
<name>A0AAX6SF18_HETGA</name>
<keyword evidence="4 9" id="KW-0472">Membrane</keyword>
<dbReference type="CTD" id="7439"/>
<dbReference type="Proteomes" id="UP000694906">
    <property type="component" value="Unplaced"/>
</dbReference>
<comment type="function">
    <text evidence="9">Forms calcium-sensitive chloride channels. Permeable to bicarbonate.</text>
</comment>
<feature type="compositionally biased region" description="Basic residues" evidence="10">
    <location>
        <begin position="446"/>
        <end position="467"/>
    </location>
</feature>
<evidence type="ECO:0000256" key="1">
    <source>
        <dbReference type="ARBA" id="ARBA00004370"/>
    </source>
</evidence>
<feature type="region of interest" description="Disordered" evidence="10">
    <location>
        <begin position="446"/>
        <end position="485"/>
    </location>
</feature>
<evidence type="ECO:0000256" key="8">
    <source>
        <dbReference type="ARBA" id="ARBA00034769"/>
    </source>
</evidence>
<evidence type="ECO:0000313" key="11">
    <source>
        <dbReference type="Proteomes" id="UP000694906"/>
    </source>
</evidence>
<dbReference type="GeneID" id="101710606"/>